<evidence type="ECO:0000256" key="7">
    <source>
        <dbReference type="ARBA" id="ARBA00023136"/>
    </source>
</evidence>
<dbReference type="InterPro" id="IPR024989">
    <property type="entry name" value="MFS_assoc_dom"/>
</dbReference>
<evidence type="ECO:0000256" key="1">
    <source>
        <dbReference type="ARBA" id="ARBA00004429"/>
    </source>
</evidence>
<evidence type="ECO:0000313" key="10">
    <source>
        <dbReference type="EMBL" id="SCJ79171.1"/>
    </source>
</evidence>
<organism evidence="10">
    <name type="scientific">uncultured Anaerotruncus sp</name>
    <dbReference type="NCBI Taxonomy" id="905011"/>
    <lineage>
        <taxon>Bacteria</taxon>
        <taxon>Bacillati</taxon>
        <taxon>Bacillota</taxon>
        <taxon>Clostridia</taxon>
        <taxon>Eubacteriales</taxon>
        <taxon>Oscillospiraceae</taxon>
        <taxon>Anaerotruncus</taxon>
        <taxon>environmental samples</taxon>
    </lineage>
</organism>
<feature type="transmembrane region" description="Helical" evidence="8">
    <location>
        <begin position="374"/>
        <end position="392"/>
    </location>
</feature>
<feature type="transmembrane region" description="Helical" evidence="8">
    <location>
        <begin position="253"/>
        <end position="271"/>
    </location>
</feature>
<dbReference type="Gene3D" id="1.20.1250.20">
    <property type="entry name" value="MFS general substrate transporter like domains"/>
    <property type="match status" value="2"/>
</dbReference>
<gene>
    <name evidence="10" type="ORF">SAMEA3545359_02045</name>
</gene>
<dbReference type="EMBL" id="FMHG01000001">
    <property type="protein sequence ID" value="SCJ79171.1"/>
    <property type="molecule type" value="Genomic_DNA"/>
</dbReference>
<evidence type="ECO:0000256" key="2">
    <source>
        <dbReference type="ARBA" id="ARBA00022448"/>
    </source>
</evidence>
<feature type="transmembrane region" description="Helical" evidence="8">
    <location>
        <begin position="75"/>
        <end position="93"/>
    </location>
</feature>
<keyword evidence="4" id="KW-0997">Cell inner membrane</keyword>
<feature type="transmembrane region" description="Helical" evidence="8">
    <location>
        <begin position="166"/>
        <end position="185"/>
    </location>
</feature>
<feature type="transmembrane region" description="Helical" evidence="8">
    <location>
        <begin position="49"/>
        <end position="68"/>
    </location>
</feature>
<evidence type="ECO:0000259" key="9">
    <source>
        <dbReference type="PROSITE" id="PS50850"/>
    </source>
</evidence>
<evidence type="ECO:0000256" key="8">
    <source>
        <dbReference type="SAM" id="Phobius"/>
    </source>
</evidence>
<accession>A0A1C6JB14</accession>
<proteinExistence type="predicted"/>
<dbReference type="PANTHER" id="PTHR23522">
    <property type="entry name" value="BLL5896 PROTEIN"/>
    <property type="match status" value="1"/>
</dbReference>
<keyword evidence="5 8" id="KW-0812">Transmembrane</keyword>
<evidence type="ECO:0000256" key="6">
    <source>
        <dbReference type="ARBA" id="ARBA00022989"/>
    </source>
</evidence>
<feature type="transmembrane region" description="Helical" evidence="8">
    <location>
        <begin position="347"/>
        <end position="368"/>
    </location>
</feature>
<dbReference type="AlphaFoldDB" id="A0A1C6JB14"/>
<dbReference type="PANTHER" id="PTHR23522:SF10">
    <property type="entry name" value="3-PHENYLPROPIONIC ACID TRANSPORTER-RELATED"/>
    <property type="match status" value="1"/>
</dbReference>
<feature type="transmembrane region" description="Helical" evidence="8">
    <location>
        <begin position="307"/>
        <end position="326"/>
    </location>
</feature>
<feature type="transmembrane region" description="Helical" evidence="8">
    <location>
        <begin position="142"/>
        <end position="160"/>
    </location>
</feature>
<comment type="subcellular location">
    <subcellularLocation>
        <location evidence="1">Cell inner membrane</location>
        <topology evidence="1">Multi-pass membrane protein</topology>
    </subcellularLocation>
</comment>
<evidence type="ECO:0000256" key="4">
    <source>
        <dbReference type="ARBA" id="ARBA00022519"/>
    </source>
</evidence>
<dbReference type="InterPro" id="IPR020846">
    <property type="entry name" value="MFS_dom"/>
</dbReference>
<keyword evidence="3" id="KW-1003">Cell membrane</keyword>
<feature type="transmembrane region" description="Helical" evidence="8">
    <location>
        <begin position="283"/>
        <end position="301"/>
    </location>
</feature>
<dbReference type="GO" id="GO:0022857">
    <property type="term" value="F:transmembrane transporter activity"/>
    <property type="evidence" value="ECO:0007669"/>
    <property type="project" value="InterPro"/>
</dbReference>
<keyword evidence="6 8" id="KW-1133">Transmembrane helix</keyword>
<dbReference type="PROSITE" id="PS50850">
    <property type="entry name" value="MFS"/>
    <property type="match status" value="1"/>
</dbReference>
<feature type="transmembrane region" description="Helical" evidence="8">
    <location>
        <begin position="218"/>
        <end position="241"/>
    </location>
</feature>
<dbReference type="GO" id="GO:0005886">
    <property type="term" value="C:plasma membrane"/>
    <property type="evidence" value="ECO:0007669"/>
    <property type="project" value="UniProtKB-SubCell"/>
</dbReference>
<evidence type="ECO:0000256" key="3">
    <source>
        <dbReference type="ARBA" id="ARBA00022475"/>
    </source>
</evidence>
<keyword evidence="7 8" id="KW-0472">Membrane</keyword>
<keyword evidence="2" id="KW-0813">Transport</keyword>
<dbReference type="Pfam" id="PF12832">
    <property type="entry name" value="MFS_1_like"/>
    <property type="match status" value="1"/>
</dbReference>
<dbReference type="SUPFAM" id="SSF103473">
    <property type="entry name" value="MFS general substrate transporter"/>
    <property type="match status" value="1"/>
</dbReference>
<sequence>MQQTEARKKRQMLVITGAYGFYYMGYTSAFSFMMVFLTSSGYKDAQTGIIYSLMALMSLITQPILGFLSDSKIPIKKLVLCLLAAAIPFGFVLPVAARSYALVTASVLILAFFDQSLMVLMDSWTYMAREQNDKIVYSVARGMGSFTSAITGLIMGRAIAGFGAASIFWFHAGFMAVALIIALCFDSVPCKNKTSSESGVQGYSLPQAFGVLCRNKKYMLMLGGLLLLNIGNRAVVTYLPMMIRNFGGGAAEQGLSITMLTIGIFPVMLVYPYLARRFRVEKLLSVACVLVVCRVLSMAVVNDLHVVVYMQLLEALAFGLYNPSLIEYTSQIAPAQLRSSAITISSAVQVAVCGIVGNMLASAFMQFWSLKAMYTVYTVMAVLGLVLMAASIKTPHNTAKKQEVAA</sequence>
<name>A0A1C6JB14_9FIRM</name>
<protein>
    <submittedName>
        <fullName evidence="10">Galactoside permease</fullName>
    </submittedName>
</protein>
<reference evidence="10" key="1">
    <citation type="submission" date="2015-09" db="EMBL/GenBank/DDBJ databases">
        <authorList>
            <consortium name="Pathogen Informatics"/>
        </authorList>
    </citation>
    <scope>NUCLEOTIDE SEQUENCE</scope>
    <source>
        <strain evidence="10">2789STDY5834896</strain>
    </source>
</reference>
<feature type="domain" description="Major facilitator superfamily (MFS) profile" evidence="9">
    <location>
        <begin position="217"/>
        <end position="406"/>
    </location>
</feature>
<feature type="transmembrane region" description="Helical" evidence="8">
    <location>
        <begin position="12"/>
        <end position="37"/>
    </location>
</feature>
<feature type="transmembrane region" description="Helical" evidence="8">
    <location>
        <begin position="99"/>
        <end position="121"/>
    </location>
</feature>
<dbReference type="InterPro" id="IPR036259">
    <property type="entry name" value="MFS_trans_sf"/>
</dbReference>
<evidence type="ECO:0000256" key="5">
    <source>
        <dbReference type="ARBA" id="ARBA00022692"/>
    </source>
</evidence>